<feature type="transmembrane region" description="Helical" evidence="5">
    <location>
        <begin position="164"/>
        <end position="182"/>
    </location>
</feature>
<dbReference type="Gene3D" id="1.10.357.140">
    <property type="entry name" value="UbiA prenyltransferase"/>
    <property type="match status" value="1"/>
</dbReference>
<keyword evidence="7" id="KW-1185">Reference proteome</keyword>
<evidence type="ECO:0000256" key="1">
    <source>
        <dbReference type="ARBA" id="ARBA00004651"/>
    </source>
</evidence>
<feature type="transmembrane region" description="Helical" evidence="5">
    <location>
        <begin position="253"/>
        <end position="272"/>
    </location>
</feature>
<feature type="transmembrane region" description="Helical" evidence="5">
    <location>
        <begin position="293"/>
        <end position="313"/>
    </location>
</feature>
<dbReference type="Pfam" id="PF01040">
    <property type="entry name" value="UbiA"/>
    <property type="match status" value="1"/>
</dbReference>
<proteinExistence type="predicted"/>
<feature type="transmembrane region" description="Helical" evidence="5">
    <location>
        <begin position="112"/>
        <end position="130"/>
    </location>
</feature>
<comment type="subcellular location">
    <subcellularLocation>
        <location evidence="1">Cell membrane</location>
        <topology evidence="1">Multi-pass membrane protein</topology>
    </subcellularLocation>
</comment>
<dbReference type="Proteomes" id="UP001597085">
    <property type="component" value="Unassembled WGS sequence"/>
</dbReference>
<dbReference type="GO" id="GO:0005886">
    <property type="term" value="C:plasma membrane"/>
    <property type="evidence" value="ECO:0007669"/>
    <property type="project" value="UniProtKB-SubCell"/>
</dbReference>
<feature type="transmembrane region" description="Helical" evidence="5">
    <location>
        <begin position="136"/>
        <end position="155"/>
    </location>
</feature>
<keyword evidence="2 5" id="KW-0812">Transmembrane</keyword>
<evidence type="ECO:0000313" key="6">
    <source>
        <dbReference type="EMBL" id="MFD1600626.1"/>
    </source>
</evidence>
<name>A0ABD6CTN0_9EURY</name>
<keyword evidence="4 5" id="KW-0472">Membrane</keyword>
<evidence type="ECO:0000313" key="7">
    <source>
        <dbReference type="Proteomes" id="UP001597085"/>
    </source>
</evidence>
<evidence type="ECO:0000256" key="2">
    <source>
        <dbReference type="ARBA" id="ARBA00022692"/>
    </source>
</evidence>
<organism evidence="6 7">
    <name type="scientific">Halobellus rarus</name>
    <dbReference type="NCBI Taxonomy" id="1126237"/>
    <lineage>
        <taxon>Archaea</taxon>
        <taxon>Methanobacteriati</taxon>
        <taxon>Methanobacteriota</taxon>
        <taxon>Stenosarchaea group</taxon>
        <taxon>Halobacteria</taxon>
        <taxon>Halobacteriales</taxon>
        <taxon>Haloferacaceae</taxon>
        <taxon>Halobellus</taxon>
    </lineage>
</organism>
<feature type="transmembrane region" description="Helical" evidence="5">
    <location>
        <begin position="194"/>
        <end position="212"/>
    </location>
</feature>
<protein>
    <submittedName>
        <fullName evidence="6">UbiA family prenyltransferase</fullName>
    </submittedName>
</protein>
<dbReference type="EMBL" id="JBHUDK010000016">
    <property type="protein sequence ID" value="MFD1600626.1"/>
    <property type="molecule type" value="Genomic_DNA"/>
</dbReference>
<evidence type="ECO:0000256" key="3">
    <source>
        <dbReference type="ARBA" id="ARBA00022989"/>
    </source>
</evidence>
<feature type="transmembrane region" description="Helical" evidence="5">
    <location>
        <begin position="224"/>
        <end position="247"/>
    </location>
</feature>
<dbReference type="RefSeq" id="WP_390278305.1">
    <property type="nucleotide sequence ID" value="NZ_JBHUDK010000016.1"/>
</dbReference>
<evidence type="ECO:0000256" key="4">
    <source>
        <dbReference type="ARBA" id="ARBA00023136"/>
    </source>
</evidence>
<dbReference type="InterPro" id="IPR044878">
    <property type="entry name" value="UbiA_sf"/>
</dbReference>
<accession>A0ABD6CTN0</accession>
<dbReference type="InterPro" id="IPR000537">
    <property type="entry name" value="UbiA_prenyltransferase"/>
</dbReference>
<evidence type="ECO:0000256" key="5">
    <source>
        <dbReference type="SAM" id="Phobius"/>
    </source>
</evidence>
<comment type="caution">
    <text evidence="6">The sequence shown here is derived from an EMBL/GenBank/DDBJ whole genome shotgun (WGS) entry which is preliminary data.</text>
</comment>
<keyword evidence="3 5" id="KW-1133">Transmembrane helix</keyword>
<gene>
    <name evidence="6" type="ORF">ACFSBX_16930</name>
</gene>
<sequence>MFLKLLLSILNTYYPSLLQRIVDGWYAFTTIHRLKETFSFHVAYFLIAVAIVNKFSILDSYLLELFVLFIAIMTVKTQAYLADVIHDYEVDRNNPAKSQLAAGVDYFGRNRIWSFLIVELVISLALWGWLSVRFTTIELLIIGVIGALSGFLYSYPPRIKERGILNHITTSAVDVLVVLYPVNELIPRSHYEEMFIIICIVFFYSFGYHILHQAADTFYDRQEGVSTFTTYIGADHGVLVAVVFYLLASSIALYYQFLVASATLLFATGWTGKLQIEISNKDEKYTSKVITDRFNIGLWATGLNLAVAVNVLLSSALQI</sequence>
<dbReference type="AlphaFoldDB" id="A0ABD6CTN0"/>
<reference evidence="6 7" key="1">
    <citation type="journal article" date="2019" name="Int. J. Syst. Evol. Microbiol.">
        <title>The Global Catalogue of Microorganisms (GCM) 10K type strain sequencing project: providing services to taxonomists for standard genome sequencing and annotation.</title>
        <authorList>
            <consortium name="The Broad Institute Genomics Platform"/>
            <consortium name="The Broad Institute Genome Sequencing Center for Infectious Disease"/>
            <person name="Wu L."/>
            <person name="Ma J."/>
        </authorList>
    </citation>
    <scope>NUCLEOTIDE SEQUENCE [LARGE SCALE GENOMIC DNA]</scope>
    <source>
        <strain evidence="6 7">CGMCC 1.12121</strain>
    </source>
</reference>